<gene>
    <name evidence="3" type="ORF">PQU92_05020</name>
</gene>
<comment type="caution">
    <text evidence="3">The sequence shown here is derived from an EMBL/GenBank/DDBJ whole genome shotgun (WGS) entry which is preliminary data.</text>
</comment>
<dbReference type="Pfam" id="PF08327">
    <property type="entry name" value="AHSA1"/>
    <property type="match status" value="2"/>
</dbReference>
<dbReference type="PANTHER" id="PTHR36929">
    <property type="entry name" value="ATTACHMENT SUBUNIT, PUTATIVE-RELATED"/>
    <property type="match status" value="1"/>
</dbReference>
<protein>
    <submittedName>
        <fullName evidence="3">SRPBCC domain-containing protein</fullName>
    </submittedName>
</protein>
<name>A0ABT5HS18_9CAUL</name>
<dbReference type="InterPro" id="IPR013538">
    <property type="entry name" value="ASHA1/2-like_C"/>
</dbReference>
<dbReference type="InterPro" id="IPR023393">
    <property type="entry name" value="START-like_dom_sf"/>
</dbReference>
<feature type="domain" description="Activator of Hsp90 ATPase homologue 1/2-like C-terminal" evidence="2">
    <location>
        <begin position="31"/>
        <end position="168"/>
    </location>
</feature>
<organism evidence="3 4">
    <name type="scientific">Asticcacaulis aquaticus</name>
    <dbReference type="NCBI Taxonomy" id="2984212"/>
    <lineage>
        <taxon>Bacteria</taxon>
        <taxon>Pseudomonadati</taxon>
        <taxon>Pseudomonadota</taxon>
        <taxon>Alphaproteobacteria</taxon>
        <taxon>Caulobacterales</taxon>
        <taxon>Caulobacteraceae</taxon>
        <taxon>Asticcacaulis</taxon>
    </lineage>
</organism>
<sequence>MKLATRPSDPMSGFEVSFPSEIDIVMFRTFKAPPALVFKLWTAPEHVMQWWGPNGFENLNCEMDFRVGGRFRIDMRAPDGTLCPCEGTYVEIVESERIVYEGDPHIDHPCGSGLPPEALVTITFKPDGDGTRLTLHSKMISPDITKAAIEMGFSTGWADSFDRLEAAMDTLDQDRFEIVTSRRFAATPAELFGLFADPAHLARWWGPDGFTNSIPVFDFREGGAFHITMHGPDGRDHENHKGFVEIVENERIVFDHYQPTHEFRMTIEYIGDGDHTDMIWRMDFAPSEHEAMLKAFIPQANEQNYDKLDDYILKTRGY</sequence>
<dbReference type="RefSeq" id="WP_272747112.1">
    <property type="nucleotide sequence ID" value="NZ_JAQQKX010000003.1"/>
</dbReference>
<dbReference type="SUPFAM" id="SSF55961">
    <property type="entry name" value="Bet v1-like"/>
    <property type="match status" value="2"/>
</dbReference>
<dbReference type="CDD" id="cd08894">
    <property type="entry name" value="SRPBCC_CalC_Aha1-like_1"/>
    <property type="match status" value="1"/>
</dbReference>
<evidence type="ECO:0000256" key="1">
    <source>
        <dbReference type="ARBA" id="ARBA00006817"/>
    </source>
</evidence>
<proteinExistence type="inferred from homology"/>
<dbReference type="EMBL" id="JAQQKX010000003">
    <property type="protein sequence ID" value="MDC7682625.1"/>
    <property type="molecule type" value="Genomic_DNA"/>
</dbReference>
<evidence type="ECO:0000259" key="2">
    <source>
        <dbReference type="Pfam" id="PF08327"/>
    </source>
</evidence>
<dbReference type="PANTHER" id="PTHR36929:SF5">
    <property type="entry name" value="BLR6751 PROTEIN"/>
    <property type="match status" value="1"/>
</dbReference>
<dbReference type="Proteomes" id="UP001214854">
    <property type="component" value="Unassembled WGS sequence"/>
</dbReference>
<feature type="domain" description="Activator of Hsp90 ATPase homologue 1/2-like C-terminal" evidence="2">
    <location>
        <begin position="186"/>
        <end position="311"/>
    </location>
</feature>
<dbReference type="Gene3D" id="3.30.530.20">
    <property type="match status" value="2"/>
</dbReference>
<accession>A0ABT5HS18</accession>
<dbReference type="CDD" id="cd07814">
    <property type="entry name" value="SRPBCC_CalC_Aha1-like"/>
    <property type="match status" value="1"/>
</dbReference>
<comment type="similarity">
    <text evidence="1">Belongs to the AHA1 family.</text>
</comment>
<reference evidence="3 4" key="1">
    <citation type="submission" date="2023-01" db="EMBL/GenBank/DDBJ databases">
        <title>Novel species of the genus Asticcacaulis isolated from rivers.</title>
        <authorList>
            <person name="Lu H."/>
        </authorList>
    </citation>
    <scope>NUCLEOTIDE SEQUENCE [LARGE SCALE GENOMIC DNA]</scope>
    <source>
        <strain evidence="3 4">BYS171W</strain>
    </source>
</reference>
<evidence type="ECO:0000313" key="4">
    <source>
        <dbReference type="Proteomes" id="UP001214854"/>
    </source>
</evidence>
<evidence type="ECO:0000313" key="3">
    <source>
        <dbReference type="EMBL" id="MDC7682625.1"/>
    </source>
</evidence>
<keyword evidence="4" id="KW-1185">Reference proteome</keyword>